<feature type="transmembrane region" description="Helical" evidence="6">
    <location>
        <begin position="231"/>
        <end position="255"/>
    </location>
</feature>
<sequence>MRQKIRKALFGGPAGGVFRGMTTLAIGGVAARVIGILSFPIITRLYSPHDFGIAALMLALTGMLAPFLTLRYSVPIALPRSNGAAMNLVVLSALSATFLVLLFSLALFLFGPTLLTFGSMEDLAPWWWVAALGLLASASYEILAGWGVRHRAYRVLSQAQITQSFSSAAVKVGGGLLTSGPVGLLLGGILASGGGSGRMLRAFLPEFRAAFRSVTLSRMRRMAVRYRDFPLYRLPSQILLTFAMQAPLFFSAALFDPATTGQLGLAMQVMALPISLIAQTIGSAYYAEVASMGKRQAGRILEVSKVVQKRLFLIGLLPTLIVTFWGPTLFSLIFGAGWHQAGEFASWLALYMLFQVTSTPMMQVFNLLDNQRAYLLINLMRLVLLGGLYAFCRYVHATAEVYVASYSAIMVAFYLIVSGYVFLELTRAARSGKVAPSG</sequence>
<dbReference type="InterPro" id="IPR050833">
    <property type="entry name" value="Poly_Biosynth_Transport"/>
</dbReference>
<comment type="caution">
    <text evidence="7">The sequence shown here is derived from an EMBL/GenBank/DDBJ whole genome shotgun (WGS) entry which is preliminary data.</text>
</comment>
<dbReference type="RefSeq" id="WP_088233640.1">
    <property type="nucleotide sequence ID" value="NZ_NIPX01000010.1"/>
</dbReference>
<organism evidence="7 8">
    <name type="scientific">Haematobacter missouriensis</name>
    <dbReference type="NCBI Taxonomy" id="366616"/>
    <lineage>
        <taxon>Bacteria</taxon>
        <taxon>Pseudomonadati</taxon>
        <taxon>Pseudomonadota</taxon>
        <taxon>Alphaproteobacteria</taxon>
        <taxon>Rhodobacterales</taxon>
        <taxon>Paracoccaceae</taxon>
        <taxon>Haematobacter</taxon>
    </lineage>
</organism>
<accession>A0A212ARN2</accession>
<dbReference type="Pfam" id="PF13440">
    <property type="entry name" value="Polysacc_synt_3"/>
    <property type="match status" value="1"/>
</dbReference>
<feature type="transmembrane region" description="Helical" evidence="6">
    <location>
        <begin position="53"/>
        <end position="74"/>
    </location>
</feature>
<keyword evidence="4 6" id="KW-1133">Transmembrane helix</keyword>
<protein>
    <submittedName>
        <fullName evidence="7">Polysaccharide biosynthesis protein</fullName>
    </submittedName>
</protein>
<dbReference type="OrthoDB" id="7605542at2"/>
<dbReference type="GO" id="GO:0005886">
    <property type="term" value="C:plasma membrane"/>
    <property type="evidence" value="ECO:0007669"/>
    <property type="project" value="UniProtKB-SubCell"/>
</dbReference>
<reference evidence="7 8" key="1">
    <citation type="submission" date="2016-11" db="EMBL/GenBank/DDBJ databases">
        <title>Comparison of Traditional DNA-DNA Hybridization with In Silico Genomic Analysis.</title>
        <authorList>
            <person name="Nicholson A.C."/>
            <person name="Sammons S."/>
            <person name="Humrighouse B.W."/>
            <person name="Graziano J."/>
            <person name="Lasker B."/>
            <person name="Whitney A.M."/>
            <person name="Mcquiston J.R."/>
        </authorList>
    </citation>
    <scope>NUCLEOTIDE SEQUENCE [LARGE SCALE GENOMIC DNA]</scope>
    <source>
        <strain evidence="7 8">H2381</strain>
    </source>
</reference>
<name>A0A212ARN2_9RHOB</name>
<proteinExistence type="predicted"/>
<evidence type="ECO:0000256" key="2">
    <source>
        <dbReference type="ARBA" id="ARBA00022475"/>
    </source>
</evidence>
<keyword evidence="2" id="KW-1003">Cell membrane</keyword>
<dbReference type="PANTHER" id="PTHR30250">
    <property type="entry name" value="PST FAMILY PREDICTED COLANIC ACID TRANSPORTER"/>
    <property type="match status" value="1"/>
</dbReference>
<feature type="transmembrane region" description="Helical" evidence="6">
    <location>
        <begin position="344"/>
        <end position="361"/>
    </location>
</feature>
<feature type="transmembrane region" description="Helical" evidence="6">
    <location>
        <begin position="403"/>
        <end position="423"/>
    </location>
</feature>
<feature type="transmembrane region" description="Helical" evidence="6">
    <location>
        <begin position="267"/>
        <end position="290"/>
    </location>
</feature>
<feature type="transmembrane region" description="Helical" evidence="6">
    <location>
        <begin position="21"/>
        <end position="41"/>
    </location>
</feature>
<feature type="transmembrane region" description="Helical" evidence="6">
    <location>
        <begin position="86"/>
        <end position="111"/>
    </location>
</feature>
<keyword evidence="3 6" id="KW-0812">Transmembrane</keyword>
<evidence type="ECO:0000313" key="7">
    <source>
        <dbReference type="EMBL" id="OWJ84095.1"/>
    </source>
</evidence>
<dbReference type="EMBL" id="NIPX01000010">
    <property type="protein sequence ID" value="OWJ84095.1"/>
    <property type="molecule type" value="Genomic_DNA"/>
</dbReference>
<feature type="transmembrane region" description="Helical" evidence="6">
    <location>
        <begin position="373"/>
        <end position="391"/>
    </location>
</feature>
<evidence type="ECO:0000256" key="5">
    <source>
        <dbReference type="ARBA" id="ARBA00023136"/>
    </source>
</evidence>
<evidence type="ECO:0000256" key="3">
    <source>
        <dbReference type="ARBA" id="ARBA00022692"/>
    </source>
</evidence>
<evidence type="ECO:0000256" key="4">
    <source>
        <dbReference type="ARBA" id="ARBA00022989"/>
    </source>
</evidence>
<comment type="subcellular location">
    <subcellularLocation>
        <location evidence="1">Cell membrane</location>
        <topology evidence="1">Multi-pass membrane protein</topology>
    </subcellularLocation>
</comment>
<dbReference type="PANTHER" id="PTHR30250:SF28">
    <property type="entry name" value="POLYSACCHARIDE BIOSYNTHESIS PROTEIN"/>
    <property type="match status" value="1"/>
</dbReference>
<keyword evidence="5 6" id="KW-0472">Membrane</keyword>
<gene>
    <name evidence="7" type="ORF">CDV52_09435</name>
</gene>
<feature type="transmembrane region" description="Helical" evidence="6">
    <location>
        <begin position="311"/>
        <end position="338"/>
    </location>
</feature>
<feature type="transmembrane region" description="Helical" evidence="6">
    <location>
        <begin position="126"/>
        <end position="148"/>
    </location>
</feature>
<dbReference type="AlphaFoldDB" id="A0A212ARN2"/>
<evidence type="ECO:0000256" key="6">
    <source>
        <dbReference type="SAM" id="Phobius"/>
    </source>
</evidence>
<evidence type="ECO:0000313" key="8">
    <source>
        <dbReference type="Proteomes" id="UP000196640"/>
    </source>
</evidence>
<dbReference type="Proteomes" id="UP000196640">
    <property type="component" value="Unassembled WGS sequence"/>
</dbReference>
<evidence type="ECO:0000256" key="1">
    <source>
        <dbReference type="ARBA" id="ARBA00004651"/>
    </source>
</evidence>